<accession>A0ABN8PU31</accession>
<protein>
    <submittedName>
        <fullName evidence="2">Uncharacterized protein</fullName>
    </submittedName>
</protein>
<evidence type="ECO:0000313" key="3">
    <source>
        <dbReference type="Proteomes" id="UP001159427"/>
    </source>
</evidence>
<feature type="region of interest" description="Disordered" evidence="1">
    <location>
        <begin position="308"/>
        <end position="360"/>
    </location>
</feature>
<feature type="region of interest" description="Disordered" evidence="1">
    <location>
        <begin position="73"/>
        <end position="92"/>
    </location>
</feature>
<gene>
    <name evidence="2" type="ORF">PEVE_00044632</name>
</gene>
<proteinExistence type="predicted"/>
<evidence type="ECO:0000313" key="2">
    <source>
        <dbReference type="EMBL" id="CAH3148558.1"/>
    </source>
</evidence>
<evidence type="ECO:0000256" key="1">
    <source>
        <dbReference type="SAM" id="MobiDB-lite"/>
    </source>
</evidence>
<feature type="compositionally biased region" description="Basic and acidic residues" evidence="1">
    <location>
        <begin position="275"/>
        <end position="295"/>
    </location>
</feature>
<dbReference type="EMBL" id="CALNXI010000953">
    <property type="protein sequence ID" value="CAH3148558.1"/>
    <property type="molecule type" value="Genomic_DNA"/>
</dbReference>
<organism evidence="2 3">
    <name type="scientific">Porites evermanni</name>
    <dbReference type="NCBI Taxonomy" id="104178"/>
    <lineage>
        <taxon>Eukaryota</taxon>
        <taxon>Metazoa</taxon>
        <taxon>Cnidaria</taxon>
        <taxon>Anthozoa</taxon>
        <taxon>Hexacorallia</taxon>
        <taxon>Scleractinia</taxon>
        <taxon>Fungiina</taxon>
        <taxon>Poritidae</taxon>
        <taxon>Porites</taxon>
    </lineage>
</organism>
<sequence length="360" mass="41188">MVDSVVSFVLKVTEDWGRKLVTQWLRSRGAFAQSLSDLLETDLSTMKRQLEALIKKDLRESIHLLSQGLSLIPDADAGPSSPKRTKMDHTDGELNPSIVKISFSYEAKERFKDARKKAGSAFANEATKTLDAILATSIMVLSQMLETDDLATASRLCLVYLEQLHSHKDVKKSFEDEFRYIETRGKVLQFPPVFGSIDARKIVWCVCRLNRFAFDMAKESGEAERSPEHFKAWPCVKLTNHQKEIDPLRDPRLIDIFKLENRPFSIAPSLFGQNDAREELRPQSPSERVETTTDEEYRNDIVFAKASPSHLTYETPQDHAKDVALVSSETPSEVSRELFPKRGTKRRRKEEEQDENKRKK</sequence>
<keyword evidence="3" id="KW-1185">Reference proteome</keyword>
<name>A0ABN8PU31_9CNID</name>
<feature type="compositionally biased region" description="Basic and acidic residues" evidence="1">
    <location>
        <begin position="349"/>
        <end position="360"/>
    </location>
</feature>
<dbReference type="Proteomes" id="UP001159427">
    <property type="component" value="Unassembled WGS sequence"/>
</dbReference>
<feature type="region of interest" description="Disordered" evidence="1">
    <location>
        <begin position="270"/>
        <end position="295"/>
    </location>
</feature>
<reference evidence="2 3" key="1">
    <citation type="submission" date="2022-05" db="EMBL/GenBank/DDBJ databases">
        <authorList>
            <consortium name="Genoscope - CEA"/>
            <person name="William W."/>
        </authorList>
    </citation>
    <scope>NUCLEOTIDE SEQUENCE [LARGE SCALE GENOMIC DNA]</scope>
</reference>
<comment type="caution">
    <text evidence="2">The sequence shown here is derived from an EMBL/GenBank/DDBJ whole genome shotgun (WGS) entry which is preliminary data.</text>
</comment>